<name>A0A496PG66_9MICC</name>
<organism evidence="2 3">
    <name type="scientific">Galactobacter caseinivorans</name>
    <dbReference type="NCBI Taxonomy" id="2676123"/>
    <lineage>
        <taxon>Bacteria</taxon>
        <taxon>Bacillati</taxon>
        <taxon>Actinomycetota</taxon>
        <taxon>Actinomycetes</taxon>
        <taxon>Micrococcales</taxon>
        <taxon>Micrococcaceae</taxon>
        <taxon>Galactobacter</taxon>
    </lineage>
</organism>
<evidence type="ECO:0000313" key="2">
    <source>
        <dbReference type="EMBL" id="RKW69515.1"/>
    </source>
</evidence>
<evidence type="ECO:0000313" key="3">
    <source>
        <dbReference type="Proteomes" id="UP000273119"/>
    </source>
</evidence>
<feature type="transmembrane region" description="Helical" evidence="1">
    <location>
        <begin position="339"/>
        <end position="363"/>
    </location>
</feature>
<proteinExistence type="predicted"/>
<dbReference type="Proteomes" id="UP000273119">
    <property type="component" value="Unassembled WGS sequence"/>
</dbReference>
<sequence>MRDGLPFPLWCQGAIESFQAYLFGALVVLIPALAAWFAGAWSDKTWQDAVSIGAQWWLSAHGVPLFRAENAQGGGGVLWFVPLLLTLVPFALAWRAGRRLARASWSDQLWQGIAGASLFYAAAGALTGWIGRTEDAQSSWWMAAVIPLVVVLLGLVVGARREAGSFGRLIGVDAAEWLRRTSQYSRWAGSYLWAVARAGLIGWVASFGIAAVVLLVRGLTHWVEIVTAALHLAPGPVGGAVLAGGQGVYLPNLINWTLAWISGGGFSVGTESSFSPLETHAGPMPSFPVLALLSTDLTDAWWVMILPVVAGVVAGWWFLREGENHLEESLQLRFGPRWLALSVSTLLLGALVGLVSAVLAALASALSSGSLGVGVFTDLGPHIWLTSLLLMLEIGVGTMIGYLLAPLFERDLVLDA</sequence>
<feature type="transmembrane region" description="Helical" evidence="1">
    <location>
        <begin position="109"/>
        <end position="132"/>
    </location>
</feature>
<dbReference type="InterPro" id="IPR045931">
    <property type="entry name" value="DUF6350"/>
</dbReference>
<feature type="transmembrane region" description="Helical" evidence="1">
    <location>
        <begin position="77"/>
        <end position="97"/>
    </location>
</feature>
<keyword evidence="1" id="KW-0472">Membrane</keyword>
<feature type="transmembrane region" description="Helical" evidence="1">
    <location>
        <begin position="138"/>
        <end position="159"/>
    </location>
</feature>
<feature type="transmembrane region" description="Helical" evidence="1">
    <location>
        <begin position="190"/>
        <end position="216"/>
    </location>
</feature>
<comment type="caution">
    <text evidence="2">The sequence shown here is derived from an EMBL/GenBank/DDBJ whole genome shotgun (WGS) entry which is preliminary data.</text>
</comment>
<feature type="transmembrane region" description="Helical" evidence="1">
    <location>
        <begin position="383"/>
        <end position="405"/>
    </location>
</feature>
<dbReference type="Pfam" id="PF19877">
    <property type="entry name" value="DUF6350"/>
    <property type="match status" value="1"/>
</dbReference>
<accession>A0A496PG66</accession>
<dbReference type="EMBL" id="QQXL01000009">
    <property type="protein sequence ID" value="RKW69515.1"/>
    <property type="molecule type" value="Genomic_DNA"/>
</dbReference>
<protein>
    <submittedName>
        <fullName evidence="2">Uncharacterized protein</fullName>
    </submittedName>
</protein>
<feature type="transmembrane region" description="Helical" evidence="1">
    <location>
        <begin position="20"/>
        <end position="41"/>
    </location>
</feature>
<feature type="transmembrane region" description="Helical" evidence="1">
    <location>
        <begin position="300"/>
        <end position="319"/>
    </location>
</feature>
<reference evidence="2 3" key="1">
    <citation type="submission" date="2018-07" db="EMBL/GenBank/DDBJ databases">
        <title>Arthrobacter sp. nov., isolated from raw cow's milk with high bacterial count.</title>
        <authorList>
            <person name="Hahne J."/>
            <person name="Isele D."/>
            <person name="Lipski A."/>
        </authorList>
    </citation>
    <scope>NUCLEOTIDE SEQUENCE [LARGE SCALE GENOMIC DNA]</scope>
    <source>
        <strain evidence="2 3">JZ R-183</strain>
    </source>
</reference>
<keyword evidence="1" id="KW-0812">Transmembrane</keyword>
<gene>
    <name evidence="2" type="ORF">DWQ67_13060</name>
</gene>
<keyword evidence="1" id="KW-1133">Transmembrane helix</keyword>
<dbReference type="AlphaFoldDB" id="A0A496PG66"/>
<evidence type="ECO:0000256" key="1">
    <source>
        <dbReference type="SAM" id="Phobius"/>
    </source>
</evidence>
<keyword evidence="3" id="KW-1185">Reference proteome</keyword>